<dbReference type="OrthoDB" id="9782108at2"/>
<evidence type="ECO:0000256" key="1">
    <source>
        <dbReference type="ARBA" id="ARBA00010641"/>
    </source>
</evidence>
<sequence length="201" mass="23591">MPRDSDANILDGSVAQNHLAPENWVRLHADFLYNYAINRLNSDELARELVQETFLAALERSANFRGESTERTWLTAILKHKIIDIYRSRAARFPATDKWGTPSNEPEWFDPDLNNWKKEHWPAPFSVKDDDLLDNKEFMKVLQACLSKLPPLWMSVFKLKHMEDEQTATICKHMRLTTANFWVIIHRAKVNLRSCLQKNWI</sequence>
<evidence type="ECO:0000259" key="6">
    <source>
        <dbReference type="Pfam" id="PF04542"/>
    </source>
</evidence>
<proteinExistence type="inferred from homology"/>
<evidence type="ECO:0000256" key="3">
    <source>
        <dbReference type="ARBA" id="ARBA00023082"/>
    </source>
</evidence>
<evidence type="ECO:0000313" key="8">
    <source>
        <dbReference type="EMBL" id="WQG88065.1"/>
    </source>
</evidence>
<dbReference type="InterPro" id="IPR014284">
    <property type="entry name" value="RNA_pol_sigma-70_dom"/>
</dbReference>
<dbReference type="GO" id="GO:0006352">
    <property type="term" value="P:DNA-templated transcription initiation"/>
    <property type="evidence" value="ECO:0007669"/>
    <property type="project" value="InterPro"/>
</dbReference>
<keyword evidence="10" id="KW-1185">Reference proteome</keyword>
<keyword evidence="2" id="KW-0805">Transcription regulation</keyword>
<dbReference type="SUPFAM" id="SSF88659">
    <property type="entry name" value="Sigma3 and sigma4 domains of RNA polymerase sigma factors"/>
    <property type="match status" value="1"/>
</dbReference>
<evidence type="ECO:0000313" key="10">
    <source>
        <dbReference type="Proteomes" id="UP001326715"/>
    </source>
</evidence>
<reference evidence="8 10" key="2">
    <citation type="submission" date="2023-11" db="EMBL/GenBank/DDBJ databases">
        <title>MicrobeMod: A computational toolkit for identifying prokaryotic methylation and restriction-modification with nanopore sequencing.</title>
        <authorList>
            <person name="Crits-Christoph A."/>
            <person name="Kang S.C."/>
            <person name="Lee H."/>
            <person name="Ostrov N."/>
        </authorList>
    </citation>
    <scope>NUCLEOTIDE SEQUENCE [LARGE SCALE GENOMIC DNA]</scope>
    <source>
        <strain evidence="8 10">ATCC 23090</strain>
    </source>
</reference>
<evidence type="ECO:0000256" key="2">
    <source>
        <dbReference type="ARBA" id="ARBA00023015"/>
    </source>
</evidence>
<dbReference type="EMBL" id="CP140154">
    <property type="protein sequence ID" value="WQG88065.1"/>
    <property type="molecule type" value="Genomic_DNA"/>
</dbReference>
<dbReference type="Gene3D" id="1.10.1740.10">
    <property type="match status" value="1"/>
</dbReference>
<dbReference type="EMBL" id="FPIZ01000022">
    <property type="protein sequence ID" value="SFW83021.1"/>
    <property type="molecule type" value="Genomic_DNA"/>
</dbReference>
<dbReference type="InterPro" id="IPR013325">
    <property type="entry name" value="RNA_pol_sigma_r2"/>
</dbReference>
<protein>
    <submittedName>
        <fullName evidence="7">RNA polymerase sigma-70 factor, ECF subfamily</fullName>
    </submittedName>
    <submittedName>
        <fullName evidence="8">Sigma-70 family RNA polymerase sigma factor</fullName>
    </submittedName>
</protein>
<organism evidence="7 9">
    <name type="scientific">Chitinophaga sancti</name>
    <dbReference type="NCBI Taxonomy" id="1004"/>
    <lineage>
        <taxon>Bacteria</taxon>
        <taxon>Pseudomonadati</taxon>
        <taxon>Bacteroidota</taxon>
        <taxon>Chitinophagia</taxon>
        <taxon>Chitinophagales</taxon>
        <taxon>Chitinophagaceae</taxon>
        <taxon>Chitinophaga</taxon>
    </lineage>
</organism>
<dbReference type="Proteomes" id="UP001326715">
    <property type="component" value="Chromosome"/>
</dbReference>
<dbReference type="Gene3D" id="1.10.10.10">
    <property type="entry name" value="Winged helix-like DNA-binding domain superfamily/Winged helix DNA-binding domain"/>
    <property type="match status" value="1"/>
</dbReference>
<dbReference type="InterPro" id="IPR007627">
    <property type="entry name" value="RNA_pol_sigma70_r2"/>
</dbReference>
<dbReference type="InterPro" id="IPR013324">
    <property type="entry name" value="RNA_pol_sigma_r3/r4-like"/>
</dbReference>
<dbReference type="InterPro" id="IPR036388">
    <property type="entry name" value="WH-like_DNA-bd_sf"/>
</dbReference>
<reference evidence="7 9" key="1">
    <citation type="submission" date="2016-11" db="EMBL/GenBank/DDBJ databases">
        <authorList>
            <person name="Jaros S."/>
            <person name="Januszkiewicz K."/>
            <person name="Wedrychowicz H."/>
        </authorList>
    </citation>
    <scope>NUCLEOTIDE SEQUENCE [LARGE SCALE GENOMIC DNA]</scope>
    <source>
        <strain evidence="7 9">DSM 784</strain>
    </source>
</reference>
<dbReference type="SUPFAM" id="SSF88946">
    <property type="entry name" value="Sigma2 domain of RNA polymerase sigma factors"/>
    <property type="match status" value="1"/>
</dbReference>
<dbReference type="GO" id="GO:0016987">
    <property type="term" value="F:sigma factor activity"/>
    <property type="evidence" value="ECO:0007669"/>
    <property type="project" value="UniProtKB-KW"/>
</dbReference>
<dbReference type="STRING" id="1004.SAMN05661012_05326"/>
<accession>A0A1K1SGI3</accession>
<dbReference type="InterPro" id="IPR039425">
    <property type="entry name" value="RNA_pol_sigma-70-like"/>
</dbReference>
<evidence type="ECO:0000313" key="7">
    <source>
        <dbReference type="EMBL" id="SFW83021.1"/>
    </source>
</evidence>
<dbReference type="AlphaFoldDB" id="A0A1K1SGI3"/>
<dbReference type="Pfam" id="PF04542">
    <property type="entry name" value="Sigma70_r2"/>
    <property type="match status" value="1"/>
</dbReference>
<name>A0A1K1SGI3_9BACT</name>
<evidence type="ECO:0000313" key="9">
    <source>
        <dbReference type="Proteomes" id="UP000183788"/>
    </source>
</evidence>
<dbReference type="PANTHER" id="PTHR43133">
    <property type="entry name" value="RNA POLYMERASE ECF-TYPE SIGMA FACTO"/>
    <property type="match status" value="1"/>
</dbReference>
<comment type="similarity">
    <text evidence="1">Belongs to the sigma-70 factor family. ECF subfamily.</text>
</comment>
<evidence type="ECO:0000256" key="4">
    <source>
        <dbReference type="ARBA" id="ARBA00023125"/>
    </source>
</evidence>
<keyword evidence="5" id="KW-0804">Transcription</keyword>
<keyword evidence="4" id="KW-0238">DNA-binding</keyword>
<evidence type="ECO:0000256" key="5">
    <source>
        <dbReference type="ARBA" id="ARBA00023163"/>
    </source>
</evidence>
<dbReference type="GO" id="GO:0003677">
    <property type="term" value="F:DNA binding"/>
    <property type="evidence" value="ECO:0007669"/>
    <property type="project" value="UniProtKB-KW"/>
</dbReference>
<gene>
    <name evidence="7" type="ORF">SAMN05661012_05326</name>
    <name evidence="8" type="ORF">SR876_24365</name>
</gene>
<keyword evidence="3" id="KW-0731">Sigma factor</keyword>
<dbReference type="NCBIfam" id="TIGR02937">
    <property type="entry name" value="sigma70-ECF"/>
    <property type="match status" value="1"/>
</dbReference>
<feature type="domain" description="RNA polymerase sigma-70 region 2" evidence="6">
    <location>
        <begin position="25"/>
        <end position="90"/>
    </location>
</feature>
<dbReference type="PANTHER" id="PTHR43133:SF8">
    <property type="entry name" value="RNA POLYMERASE SIGMA FACTOR HI_1459-RELATED"/>
    <property type="match status" value="1"/>
</dbReference>
<dbReference type="RefSeq" id="WP_143150888.1">
    <property type="nucleotide sequence ID" value="NZ_CBHWAX010000271.1"/>
</dbReference>
<dbReference type="Proteomes" id="UP000183788">
    <property type="component" value="Unassembled WGS sequence"/>
</dbReference>